<keyword evidence="1" id="KW-0472">Membrane</keyword>
<keyword evidence="1" id="KW-0812">Transmembrane</keyword>
<protein>
    <submittedName>
        <fullName evidence="2">Uncharacterized protein</fullName>
    </submittedName>
</protein>
<evidence type="ECO:0000256" key="1">
    <source>
        <dbReference type="SAM" id="Phobius"/>
    </source>
</evidence>
<dbReference type="EMBL" id="AFZZ01000201">
    <property type="protein sequence ID" value="EHJ37354.1"/>
    <property type="molecule type" value="Genomic_DNA"/>
</dbReference>
<organism evidence="2 3">
    <name type="scientific">Leyella stercorea DSM 18206</name>
    <dbReference type="NCBI Taxonomy" id="1002367"/>
    <lineage>
        <taxon>Bacteria</taxon>
        <taxon>Pseudomonadati</taxon>
        <taxon>Bacteroidota</taxon>
        <taxon>Bacteroidia</taxon>
        <taxon>Bacteroidales</taxon>
        <taxon>Prevotellaceae</taxon>
        <taxon>Leyella</taxon>
    </lineage>
</organism>
<evidence type="ECO:0000313" key="2">
    <source>
        <dbReference type="EMBL" id="EHJ37354.1"/>
    </source>
</evidence>
<dbReference type="Proteomes" id="UP000004407">
    <property type="component" value="Unassembled WGS sequence"/>
</dbReference>
<comment type="caution">
    <text evidence="2">The sequence shown here is derived from an EMBL/GenBank/DDBJ whole genome shotgun (WGS) entry which is preliminary data.</text>
</comment>
<keyword evidence="1" id="KW-1133">Transmembrane helix</keyword>
<dbReference type="AlphaFoldDB" id="G6B0H7"/>
<name>G6B0H7_9BACT</name>
<reference evidence="2 3" key="1">
    <citation type="submission" date="2011-08" db="EMBL/GenBank/DDBJ databases">
        <authorList>
            <person name="Weinstock G."/>
            <person name="Sodergren E."/>
            <person name="Clifton S."/>
            <person name="Fulton L."/>
            <person name="Fulton B."/>
            <person name="Courtney L."/>
            <person name="Fronick C."/>
            <person name="Harrison M."/>
            <person name="Strong C."/>
            <person name="Farmer C."/>
            <person name="Delahaunty K."/>
            <person name="Markovic C."/>
            <person name="Hall O."/>
            <person name="Minx P."/>
            <person name="Tomlinson C."/>
            <person name="Mitreva M."/>
            <person name="Hou S."/>
            <person name="Chen J."/>
            <person name="Wollam A."/>
            <person name="Pepin K.H."/>
            <person name="Johnson M."/>
            <person name="Bhonagiri V."/>
            <person name="Zhang X."/>
            <person name="Suruliraj S."/>
            <person name="Warren W."/>
            <person name="Chinwalla A."/>
            <person name="Mardis E.R."/>
            <person name="Wilson R.K."/>
        </authorList>
    </citation>
    <scope>NUCLEOTIDE SEQUENCE [LARGE SCALE GENOMIC DNA]</scope>
    <source>
        <strain evidence="2 3">DSM 18206</strain>
    </source>
</reference>
<dbReference type="HOGENOM" id="CLU_3237851_0_0_10"/>
<evidence type="ECO:0000313" key="3">
    <source>
        <dbReference type="Proteomes" id="UP000004407"/>
    </source>
</evidence>
<proteinExistence type="predicted"/>
<sequence length="43" mass="5288">MKSKKKKSNRVRSTFYFFTFLLFYSFTFKIPFLLFKGCSSRYP</sequence>
<accession>G6B0H7</accession>
<feature type="transmembrane region" description="Helical" evidence="1">
    <location>
        <begin position="15"/>
        <end position="35"/>
    </location>
</feature>
<gene>
    <name evidence="2" type="ORF">HMPREF0673_02395</name>
</gene>